<reference evidence="7 8" key="1">
    <citation type="journal article" date="2016" name="Front. Microbiol.">
        <title>Genome and transcriptome sequences reveal the specific parasitism of the nematophagous Purpureocillium lilacinum 36-1.</title>
        <authorList>
            <person name="Xie J."/>
            <person name="Li S."/>
            <person name="Mo C."/>
            <person name="Xiao X."/>
            <person name="Peng D."/>
            <person name="Wang G."/>
            <person name="Xiao Y."/>
        </authorList>
    </citation>
    <scope>NUCLEOTIDE SEQUENCE [LARGE SCALE GENOMIC DNA]</scope>
    <source>
        <strain evidence="7 8">36-1</strain>
    </source>
</reference>
<dbReference type="Proteomes" id="UP000245956">
    <property type="component" value="Unassembled WGS sequence"/>
</dbReference>
<dbReference type="InterPro" id="IPR008775">
    <property type="entry name" value="Phytyl_CoA_dOase-like"/>
</dbReference>
<comment type="caution">
    <text evidence="7">The sequence shown here is derived from an EMBL/GenBank/DDBJ whole genome shotgun (WGS) entry which is preliminary data.</text>
</comment>
<keyword evidence="6" id="KW-0408">Iron</keyword>
<gene>
    <name evidence="7" type="ORF">PCL_06319</name>
</gene>
<evidence type="ECO:0000313" key="8">
    <source>
        <dbReference type="Proteomes" id="UP000245956"/>
    </source>
</evidence>
<evidence type="ECO:0000256" key="6">
    <source>
        <dbReference type="ARBA" id="ARBA00023004"/>
    </source>
</evidence>
<protein>
    <recommendedName>
        <fullName evidence="9">Phytanoyl-CoA dioxygenase</fullName>
    </recommendedName>
</protein>
<evidence type="ECO:0000256" key="5">
    <source>
        <dbReference type="ARBA" id="ARBA00023002"/>
    </source>
</evidence>
<evidence type="ECO:0000256" key="3">
    <source>
        <dbReference type="ARBA" id="ARBA00022723"/>
    </source>
</evidence>
<dbReference type="PANTHER" id="PTHR20883">
    <property type="entry name" value="PHYTANOYL-COA DIOXYGENASE DOMAIN CONTAINING 1"/>
    <property type="match status" value="1"/>
</dbReference>
<keyword evidence="5" id="KW-0560">Oxidoreductase</keyword>
<evidence type="ECO:0000256" key="1">
    <source>
        <dbReference type="ARBA" id="ARBA00001962"/>
    </source>
</evidence>
<proteinExistence type="inferred from homology"/>
<dbReference type="Gene3D" id="2.60.120.620">
    <property type="entry name" value="q2cbj1_9rhob like domain"/>
    <property type="match status" value="1"/>
</dbReference>
<dbReference type="GO" id="GO:0051213">
    <property type="term" value="F:dioxygenase activity"/>
    <property type="evidence" value="ECO:0007669"/>
    <property type="project" value="UniProtKB-KW"/>
</dbReference>
<dbReference type="AlphaFoldDB" id="A0A2U3EMC8"/>
<organism evidence="7 8">
    <name type="scientific">Purpureocillium lilacinum</name>
    <name type="common">Paecilomyces lilacinus</name>
    <dbReference type="NCBI Taxonomy" id="33203"/>
    <lineage>
        <taxon>Eukaryota</taxon>
        <taxon>Fungi</taxon>
        <taxon>Dikarya</taxon>
        <taxon>Ascomycota</taxon>
        <taxon>Pezizomycotina</taxon>
        <taxon>Sordariomycetes</taxon>
        <taxon>Hypocreomycetidae</taxon>
        <taxon>Hypocreales</taxon>
        <taxon>Ophiocordycipitaceae</taxon>
        <taxon>Purpureocillium</taxon>
    </lineage>
</organism>
<comment type="cofactor">
    <cofactor evidence="1">
        <name>Fe cation</name>
        <dbReference type="ChEBI" id="CHEBI:24875"/>
    </cofactor>
</comment>
<evidence type="ECO:0000256" key="2">
    <source>
        <dbReference type="ARBA" id="ARBA00005830"/>
    </source>
</evidence>
<dbReference type="SUPFAM" id="SSF51197">
    <property type="entry name" value="Clavaminate synthase-like"/>
    <property type="match status" value="1"/>
</dbReference>
<accession>A0A2U3EMC8</accession>
<dbReference type="Pfam" id="PF05721">
    <property type="entry name" value="PhyH"/>
    <property type="match status" value="1"/>
</dbReference>
<sequence length="395" mass="43181">MYPRELQCFGLGMSELAVMTCVAGHTPRKSIKGSRQPQSNNRPNRTVKIVITGQTQPELSAQVVGNCLASMPHALRLAQRGIVGLEGVTRCGRLNGILSCRPGLNLDARFSRFSRAASPRDIITAQKGDGACIIEGFLTPEITKRLNKDITAPLLNLRPGHRGTDPDLQDLHGENTKRLYNLASHSRTWREDIINDDAFHAICHEGLGKQQGDYWLSMAHVIEIGPGSLAQPLHVDGAQWWPFWNMSPGDPEIMLNFLVAVEDTTVENGATRVIPGSQRLSYRGDGEEQSAASWEEDDAVAVPLKAGDCLLIGSRVVHQGGANITTDSHRKVMTMTVVSSCFTPEEAFPLLIEREVARTLSDRAKKLLGYKEVTPFGSAGLWTGPAEDRAKVLGF</sequence>
<keyword evidence="3" id="KW-0479">Metal-binding</keyword>
<comment type="similarity">
    <text evidence="2">Belongs to the PhyH family.</text>
</comment>
<dbReference type="GO" id="GO:0046872">
    <property type="term" value="F:metal ion binding"/>
    <property type="evidence" value="ECO:0007669"/>
    <property type="project" value="UniProtKB-KW"/>
</dbReference>
<name>A0A2U3EMC8_PURLI</name>
<evidence type="ECO:0000313" key="7">
    <source>
        <dbReference type="EMBL" id="PWI75661.1"/>
    </source>
</evidence>
<dbReference type="PANTHER" id="PTHR20883:SF19">
    <property type="entry name" value="MULTIFUNCTIONAL DIOXYGENASE AUSE"/>
    <property type="match status" value="1"/>
</dbReference>
<evidence type="ECO:0008006" key="9">
    <source>
        <dbReference type="Google" id="ProtNLM"/>
    </source>
</evidence>
<evidence type="ECO:0000256" key="4">
    <source>
        <dbReference type="ARBA" id="ARBA00022964"/>
    </source>
</evidence>
<dbReference type="EMBL" id="LCWV01000002">
    <property type="protein sequence ID" value="PWI75661.1"/>
    <property type="molecule type" value="Genomic_DNA"/>
</dbReference>
<keyword evidence="4" id="KW-0223">Dioxygenase</keyword>